<comment type="similarity">
    <text evidence="2">Belongs to the organic radical-activating enzymes family.</text>
</comment>
<reference evidence="19 20" key="1">
    <citation type="submission" date="2015-09" db="EMBL/GenBank/DDBJ databases">
        <authorList>
            <consortium name="Pathogen Informatics"/>
        </authorList>
    </citation>
    <scope>NUCLEOTIDE SEQUENCE [LARGE SCALE GENOMIC DNA]</scope>
    <source>
        <strain evidence="13 20">2789STDY5834835</strain>
        <strain evidence="12 19">2789STDY5834966</strain>
    </source>
</reference>
<evidence type="ECO:0000256" key="6">
    <source>
        <dbReference type="ARBA" id="ARBA00023002"/>
    </source>
</evidence>
<dbReference type="OrthoDB" id="9782387at2"/>
<dbReference type="PROSITE" id="PS01087">
    <property type="entry name" value="RADICAL_ACTIVATING"/>
    <property type="match status" value="1"/>
</dbReference>
<dbReference type="PROSITE" id="PS51918">
    <property type="entry name" value="RADICAL_SAM"/>
    <property type="match status" value="1"/>
</dbReference>
<evidence type="ECO:0000256" key="5">
    <source>
        <dbReference type="ARBA" id="ARBA00022723"/>
    </source>
</evidence>
<dbReference type="GO" id="GO:0046872">
    <property type="term" value="F:metal ion binding"/>
    <property type="evidence" value="ECO:0007669"/>
    <property type="project" value="UniProtKB-KW"/>
</dbReference>
<evidence type="ECO:0000256" key="2">
    <source>
        <dbReference type="ARBA" id="ARBA00009777"/>
    </source>
</evidence>
<feature type="domain" description="4Fe-4S ferredoxin-type" evidence="10">
    <location>
        <begin position="87"/>
        <end position="113"/>
    </location>
</feature>
<keyword evidence="24" id="KW-1185">Reference proteome</keyword>
<evidence type="ECO:0000313" key="14">
    <source>
        <dbReference type="EMBL" id="RGI83871.1"/>
    </source>
</evidence>
<evidence type="ECO:0000256" key="8">
    <source>
        <dbReference type="ARBA" id="ARBA00023014"/>
    </source>
</evidence>
<dbReference type="Gene3D" id="3.80.30.10">
    <property type="entry name" value="pyruvate-formate lyase- activating enzyme"/>
    <property type="match status" value="1"/>
</dbReference>
<dbReference type="SFLD" id="SFLDG01066">
    <property type="entry name" value="organic_radical-activating_enz"/>
    <property type="match status" value="1"/>
</dbReference>
<evidence type="ECO:0000313" key="17">
    <source>
        <dbReference type="EMBL" id="RHK38175.1"/>
    </source>
</evidence>
<keyword evidence="8" id="KW-0411">Iron-sulfur</keyword>
<dbReference type="SUPFAM" id="SSF102114">
    <property type="entry name" value="Radical SAM enzymes"/>
    <property type="match status" value="1"/>
</dbReference>
<keyword evidence="6 12" id="KW-0560">Oxidoreductase</keyword>
<dbReference type="Proteomes" id="UP000262524">
    <property type="component" value="Unassembled WGS sequence"/>
</dbReference>
<evidence type="ECO:0000313" key="12">
    <source>
        <dbReference type="EMBL" id="CUM85664.1"/>
    </source>
</evidence>
<evidence type="ECO:0000256" key="9">
    <source>
        <dbReference type="ARBA" id="ARBA00047365"/>
    </source>
</evidence>
<evidence type="ECO:0000256" key="7">
    <source>
        <dbReference type="ARBA" id="ARBA00023004"/>
    </source>
</evidence>
<evidence type="ECO:0000313" key="16">
    <source>
        <dbReference type="EMBL" id="RHC60754.1"/>
    </source>
</evidence>
<dbReference type="Proteomes" id="UP000286561">
    <property type="component" value="Unassembled WGS sequence"/>
</dbReference>
<dbReference type="EMBL" id="CYYC01000006">
    <property type="protein sequence ID" value="CUM85664.1"/>
    <property type="molecule type" value="Genomic_DNA"/>
</dbReference>
<dbReference type="Pfam" id="PF00037">
    <property type="entry name" value="Fer4"/>
    <property type="match status" value="2"/>
</dbReference>
<name>A0A173S5D8_9FIRM</name>
<dbReference type="EMBL" id="QSOE01000090">
    <property type="protein sequence ID" value="RGI83871.1"/>
    <property type="molecule type" value="Genomic_DNA"/>
</dbReference>
<evidence type="ECO:0000313" key="24">
    <source>
        <dbReference type="Proteomes" id="UP000284621"/>
    </source>
</evidence>
<keyword evidence="5" id="KW-0479">Metal-binding</keyword>
<dbReference type="EMBL" id="QRNJ01000037">
    <property type="protein sequence ID" value="RHK38175.1"/>
    <property type="molecule type" value="Genomic_DNA"/>
</dbReference>
<evidence type="ECO:0000313" key="20">
    <source>
        <dbReference type="Proteomes" id="UP000095679"/>
    </source>
</evidence>
<dbReference type="InterPro" id="IPR007197">
    <property type="entry name" value="rSAM"/>
</dbReference>
<dbReference type="GO" id="GO:0051539">
    <property type="term" value="F:4 iron, 4 sulfur cluster binding"/>
    <property type="evidence" value="ECO:0007669"/>
    <property type="project" value="UniProtKB-KW"/>
</dbReference>
<evidence type="ECO:0000259" key="10">
    <source>
        <dbReference type="PROSITE" id="PS51379"/>
    </source>
</evidence>
<dbReference type="SFLD" id="SFLDG01118">
    <property type="entry name" value="activating_enzymes__group_2"/>
    <property type="match status" value="1"/>
</dbReference>
<evidence type="ECO:0000313" key="18">
    <source>
        <dbReference type="EMBL" id="RHN09381.1"/>
    </source>
</evidence>
<evidence type="ECO:0000313" key="21">
    <source>
        <dbReference type="Proteomes" id="UP000262524"/>
    </source>
</evidence>
<dbReference type="GeneID" id="75048910"/>
<accession>A0A173S5D8</accession>
<dbReference type="InterPro" id="IPR017900">
    <property type="entry name" value="4Fe4S_Fe_S_CS"/>
</dbReference>
<evidence type="ECO:0000313" key="22">
    <source>
        <dbReference type="Proteomes" id="UP000283497"/>
    </source>
</evidence>
<dbReference type="Proteomes" id="UP000284621">
    <property type="component" value="Unassembled WGS sequence"/>
</dbReference>
<dbReference type="EC" id="1.97.1.-" evidence="12"/>
<dbReference type="PIRSF" id="PIRSF000371">
    <property type="entry name" value="PFL_act_enz"/>
    <property type="match status" value="1"/>
</dbReference>
<evidence type="ECO:0000313" key="19">
    <source>
        <dbReference type="Proteomes" id="UP000095390"/>
    </source>
</evidence>
<comment type="cofactor">
    <cofactor evidence="1">
        <name>[4Fe-4S] cluster</name>
        <dbReference type="ChEBI" id="CHEBI:49883"/>
    </cofactor>
</comment>
<feature type="domain" description="4Fe-4S ferredoxin-type" evidence="10">
    <location>
        <begin position="56"/>
        <end position="85"/>
    </location>
</feature>
<keyword evidence="3" id="KW-0004">4Fe-4S</keyword>
<dbReference type="NCBIfam" id="TIGR02494">
    <property type="entry name" value="PFLE_PFLC"/>
    <property type="match status" value="1"/>
</dbReference>
<sequence length="310" mass="34270">MSNMEPSCDTSKKGLVFNIQRFSVNDGPGVRTIAFLNGCPLRCKWCCNPESQELKPVVMFKAQNCVGCGNCEVVCPTGASNLNVPGKIDHTKCIACGKCIDVCYHRALEMSGKWMTVEELMGELYKDRVIYRKSGGGITVSGGEAMVQHEFLLELLKACKSFGWTTAIETTGMASEEVIKEIVPWLDVVMMDIKHIDPEVHKEYTGVSNEQILKNALLISSLAKKMIIRVPVIPGFNASPNVIAAIAKFTTYLHNVNELHLLPYHDLGSNKYGMLGKEYELADVQKPENEFMEELKAIVEKEGLTCKIGG</sequence>
<dbReference type="Proteomes" id="UP000283700">
    <property type="component" value="Unassembled WGS sequence"/>
</dbReference>
<dbReference type="Gene3D" id="3.30.70.20">
    <property type="match status" value="1"/>
</dbReference>
<dbReference type="EMBL" id="QRQO01000054">
    <property type="protein sequence ID" value="RHN09381.1"/>
    <property type="molecule type" value="Genomic_DNA"/>
</dbReference>
<dbReference type="InterPro" id="IPR001989">
    <property type="entry name" value="Radical_activat_CS"/>
</dbReference>
<dbReference type="InterPro" id="IPR040074">
    <property type="entry name" value="BssD/PflA/YjjW"/>
</dbReference>
<reference evidence="21 22" key="2">
    <citation type="submission" date="2018-08" db="EMBL/GenBank/DDBJ databases">
        <title>A genome reference for cultivated species of the human gut microbiota.</title>
        <authorList>
            <person name="Zou Y."/>
            <person name="Xue W."/>
            <person name="Luo G."/>
        </authorList>
    </citation>
    <scope>NUCLEOTIDE SEQUENCE [LARGE SCALE GENOMIC DNA]</scope>
    <source>
        <strain evidence="18 23">AF31-17AC</strain>
        <strain evidence="17 22">AF45-14BH</strain>
        <strain evidence="16 24">AM34-3LB</strain>
        <strain evidence="15 25">AM48-23BH</strain>
        <strain evidence="14 21">TM10-1AC</strain>
    </source>
</reference>
<evidence type="ECO:0000313" key="13">
    <source>
        <dbReference type="EMBL" id="CUO68203.1"/>
    </source>
</evidence>
<evidence type="ECO:0000313" key="25">
    <source>
        <dbReference type="Proteomes" id="UP000286561"/>
    </source>
</evidence>
<dbReference type="GO" id="GO:0016491">
    <property type="term" value="F:oxidoreductase activity"/>
    <property type="evidence" value="ECO:0007669"/>
    <property type="project" value="UniProtKB-KW"/>
</dbReference>
<keyword evidence="7" id="KW-0408">Iron</keyword>
<dbReference type="InterPro" id="IPR034457">
    <property type="entry name" value="Organic_radical-activating"/>
</dbReference>
<dbReference type="RefSeq" id="WP_022170699.1">
    <property type="nucleotide sequence ID" value="NZ_BLYK01000038.1"/>
</dbReference>
<organism evidence="12 19">
    <name type="scientific">Anaerobutyricum hallii</name>
    <dbReference type="NCBI Taxonomy" id="39488"/>
    <lineage>
        <taxon>Bacteria</taxon>
        <taxon>Bacillati</taxon>
        <taxon>Bacillota</taxon>
        <taxon>Clostridia</taxon>
        <taxon>Lachnospirales</taxon>
        <taxon>Lachnospiraceae</taxon>
        <taxon>Anaerobutyricum</taxon>
    </lineage>
</organism>
<keyword evidence="4" id="KW-0949">S-adenosyl-L-methionine</keyword>
<dbReference type="EMBL" id="QSID01000019">
    <property type="protein sequence ID" value="RHC60754.1"/>
    <property type="molecule type" value="Genomic_DNA"/>
</dbReference>
<gene>
    <name evidence="12" type="primary">hpdA_1</name>
    <name evidence="17" type="ORF">DW068_09945</name>
    <name evidence="16" type="ORF">DW833_13970</name>
    <name evidence="15" type="ORF">DW972_08040</name>
    <name evidence="18" type="ORF">DWZ29_14030</name>
    <name evidence="14" type="ORF">DXD91_11605</name>
    <name evidence="13" type="ORF">ERS852450_02217</name>
    <name evidence="12" type="ORF">ERS852578_00681</name>
</gene>
<dbReference type="Proteomes" id="UP000095679">
    <property type="component" value="Unassembled WGS sequence"/>
</dbReference>
<evidence type="ECO:0000256" key="3">
    <source>
        <dbReference type="ARBA" id="ARBA00022485"/>
    </source>
</evidence>
<dbReference type="EMBL" id="QSEP01000043">
    <property type="protein sequence ID" value="RGZ82649.1"/>
    <property type="molecule type" value="Genomic_DNA"/>
</dbReference>
<evidence type="ECO:0000256" key="1">
    <source>
        <dbReference type="ARBA" id="ARBA00001966"/>
    </source>
</evidence>
<dbReference type="AlphaFoldDB" id="A0A173S5D8"/>
<evidence type="ECO:0000256" key="4">
    <source>
        <dbReference type="ARBA" id="ARBA00022691"/>
    </source>
</evidence>
<feature type="domain" description="Radical SAM core" evidence="11">
    <location>
        <begin position="25"/>
        <end position="305"/>
    </location>
</feature>
<comment type="catalytic activity">
    <reaction evidence="9">
        <text>glycyl-[protein] + reduced [flavodoxin] + S-adenosyl-L-methionine = glycin-2-yl radical-[protein] + semiquinone [flavodoxin] + 5'-deoxyadenosine + L-methionine + H(+)</text>
        <dbReference type="Rhea" id="RHEA:61976"/>
        <dbReference type="Rhea" id="RHEA-COMP:10622"/>
        <dbReference type="Rhea" id="RHEA-COMP:14480"/>
        <dbReference type="Rhea" id="RHEA-COMP:15993"/>
        <dbReference type="Rhea" id="RHEA-COMP:15994"/>
        <dbReference type="ChEBI" id="CHEBI:15378"/>
        <dbReference type="ChEBI" id="CHEBI:17319"/>
        <dbReference type="ChEBI" id="CHEBI:29947"/>
        <dbReference type="ChEBI" id="CHEBI:32722"/>
        <dbReference type="ChEBI" id="CHEBI:57618"/>
        <dbReference type="ChEBI" id="CHEBI:57844"/>
        <dbReference type="ChEBI" id="CHEBI:59789"/>
        <dbReference type="ChEBI" id="CHEBI:140311"/>
    </reaction>
</comment>
<evidence type="ECO:0000259" key="11">
    <source>
        <dbReference type="PROSITE" id="PS51918"/>
    </source>
</evidence>
<dbReference type="Proteomes" id="UP000283497">
    <property type="component" value="Unassembled WGS sequence"/>
</dbReference>
<dbReference type="InterPro" id="IPR058240">
    <property type="entry name" value="rSAM_sf"/>
</dbReference>
<proteinExistence type="inferred from homology"/>
<dbReference type="InterPro" id="IPR017896">
    <property type="entry name" value="4Fe4S_Fe-S-bd"/>
</dbReference>
<dbReference type="InterPro" id="IPR012839">
    <property type="entry name" value="Organic_radical_activase"/>
</dbReference>
<evidence type="ECO:0000313" key="15">
    <source>
        <dbReference type="EMBL" id="RGZ82649.1"/>
    </source>
</evidence>
<dbReference type="EMBL" id="CYZL01000020">
    <property type="protein sequence ID" value="CUO68203.1"/>
    <property type="molecule type" value="Genomic_DNA"/>
</dbReference>
<dbReference type="SFLD" id="SFLDS00029">
    <property type="entry name" value="Radical_SAM"/>
    <property type="match status" value="1"/>
</dbReference>
<dbReference type="PROSITE" id="PS51379">
    <property type="entry name" value="4FE4S_FER_2"/>
    <property type="match status" value="2"/>
</dbReference>
<dbReference type="PROSITE" id="PS00198">
    <property type="entry name" value="4FE4S_FER_1"/>
    <property type="match status" value="1"/>
</dbReference>
<dbReference type="PANTHER" id="PTHR30352">
    <property type="entry name" value="PYRUVATE FORMATE-LYASE-ACTIVATING ENZYME"/>
    <property type="match status" value="1"/>
</dbReference>
<dbReference type="SUPFAM" id="SSF54862">
    <property type="entry name" value="4Fe-4S ferredoxins"/>
    <property type="match status" value="1"/>
</dbReference>
<protein>
    <submittedName>
        <fullName evidence="12">4-hydroxyphenylacetate decarboxylase activating enzyme</fullName>
        <ecNumber evidence="12">1.97.1.-</ecNumber>
    </submittedName>
    <submittedName>
        <fullName evidence="14">Glycyl-radical enzyme activating protein</fullName>
    </submittedName>
</protein>
<dbReference type="Proteomes" id="UP000095390">
    <property type="component" value="Unassembled WGS sequence"/>
</dbReference>
<dbReference type="PANTHER" id="PTHR30352:SF4">
    <property type="entry name" value="PYRUVATE FORMATE-LYASE 2-ACTIVATING ENZYME"/>
    <property type="match status" value="1"/>
</dbReference>
<dbReference type="Pfam" id="PF04055">
    <property type="entry name" value="Radical_SAM"/>
    <property type="match status" value="1"/>
</dbReference>
<evidence type="ECO:0000313" key="23">
    <source>
        <dbReference type="Proteomes" id="UP000283700"/>
    </source>
</evidence>